<evidence type="ECO:0000256" key="1">
    <source>
        <dbReference type="SAM" id="MobiDB-lite"/>
    </source>
</evidence>
<reference evidence="4 5" key="1">
    <citation type="submission" date="2019-03" db="EMBL/GenBank/DDBJ databases">
        <title>Genomic Encyclopedia of Type Strains, Phase IV (KMG-IV): sequencing the most valuable type-strain genomes for metagenomic binning, comparative biology and taxonomic classification.</title>
        <authorList>
            <person name="Goeker M."/>
        </authorList>
    </citation>
    <scope>NUCLEOTIDE SEQUENCE [LARGE SCALE GENOMIC DNA]</scope>
    <source>
        <strain evidence="4 5">DSM 11170</strain>
    </source>
</reference>
<dbReference type="PANTHER" id="PTHR10587">
    <property type="entry name" value="GLYCOSYL TRANSFERASE-RELATED"/>
    <property type="match status" value="1"/>
</dbReference>
<keyword evidence="5" id="KW-1185">Reference proteome</keyword>
<keyword evidence="2" id="KW-0732">Signal</keyword>
<feature type="signal peptide" evidence="2">
    <location>
        <begin position="1"/>
        <end position="23"/>
    </location>
</feature>
<dbReference type="GO" id="GO:0016810">
    <property type="term" value="F:hydrolase activity, acting on carbon-nitrogen (but not peptide) bonds"/>
    <property type="evidence" value="ECO:0007669"/>
    <property type="project" value="InterPro"/>
</dbReference>
<dbReference type="Pfam" id="PF01522">
    <property type="entry name" value="Polysacc_deac_1"/>
    <property type="match status" value="1"/>
</dbReference>
<gene>
    <name evidence="4" type="ORF">EDD73_11529</name>
</gene>
<evidence type="ECO:0000259" key="3">
    <source>
        <dbReference type="PROSITE" id="PS51677"/>
    </source>
</evidence>
<sequence>MCTARRSPFLLLPLLLAIPLQLAGCSPDHPKAVDAGQNQQAPWVQPAKPSGTTGSAAAVSPTSLERPAPPAATPVVPTTTPKAVAVTATADSAVPGPALPAQDVPVTAGKDWWIPSHRTGVAPLWPRDMVDPLRPYQALYHIPDSGTALYLTFDEGYENGFTPQILDTLSSMNVPATFFVTGQFVNEHPDLVRRMAELGFAVGNHSYDHPDMTTLDDEKQKAQFNKLSEKVAQLTGRAPRHYRPPMGRYNLHNVALAHDLGMQTVFWSIAYKDWEVDRQVGATAALPKVLKQLHPGAVILLHAVSEDNAMMLPQLINECRAQGYTFQSLPVQ</sequence>
<dbReference type="EMBL" id="SLXT01000015">
    <property type="protein sequence ID" value="TCP63783.1"/>
    <property type="molecule type" value="Genomic_DNA"/>
</dbReference>
<dbReference type="InterPro" id="IPR011330">
    <property type="entry name" value="Glyco_hydro/deAcase_b/a-brl"/>
</dbReference>
<evidence type="ECO:0000313" key="4">
    <source>
        <dbReference type="EMBL" id="TCP63783.1"/>
    </source>
</evidence>
<dbReference type="RefSeq" id="WP_131919456.1">
    <property type="nucleotide sequence ID" value="NZ_JAOQNU010000014.1"/>
</dbReference>
<feature type="region of interest" description="Disordered" evidence="1">
    <location>
        <begin position="31"/>
        <end position="77"/>
    </location>
</feature>
<evidence type="ECO:0000256" key="2">
    <source>
        <dbReference type="SAM" id="SignalP"/>
    </source>
</evidence>
<dbReference type="GO" id="GO:0016020">
    <property type="term" value="C:membrane"/>
    <property type="evidence" value="ECO:0007669"/>
    <property type="project" value="TreeGrafter"/>
</dbReference>
<comment type="caution">
    <text evidence="4">The sequence shown here is derived from an EMBL/GenBank/DDBJ whole genome shotgun (WGS) entry which is preliminary data.</text>
</comment>
<proteinExistence type="predicted"/>
<dbReference type="CDD" id="cd10948">
    <property type="entry name" value="CE4_BsPdaA_like"/>
    <property type="match status" value="1"/>
</dbReference>
<dbReference type="GO" id="GO:0005975">
    <property type="term" value="P:carbohydrate metabolic process"/>
    <property type="evidence" value="ECO:0007669"/>
    <property type="project" value="InterPro"/>
</dbReference>
<dbReference type="Proteomes" id="UP000294813">
    <property type="component" value="Unassembled WGS sequence"/>
</dbReference>
<dbReference type="InterPro" id="IPR002509">
    <property type="entry name" value="NODB_dom"/>
</dbReference>
<name>A0A4R2RKY8_9FIRM</name>
<protein>
    <submittedName>
        <fullName evidence="4">Peptidoglycan-N-acetylmuramic acid deacetylase</fullName>
    </submittedName>
</protein>
<feature type="domain" description="NodB homology" evidence="3">
    <location>
        <begin position="147"/>
        <end position="327"/>
    </location>
</feature>
<dbReference type="PROSITE" id="PS51677">
    <property type="entry name" value="NODB"/>
    <property type="match status" value="1"/>
</dbReference>
<dbReference type="SUPFAM" id="SSF88713">
    <property type="entry name" value="Glycoside hydrolase/deacetylase"/>
    <property type="match status" value="1"/>
</dbReference>
<dbReference type="AlphaFoldDB" id="A0A4R2RKY8"/>
<dbReference type="Gene3D" id="3.20.20.370">
    <property type="entry name" value="Glycoside hydrolase/deacetylase"/>
    <property type="match status" value="1"/>
</dbReference>
<evidence type="ECO:0000313" key="5">
    <source>
        <dbReference type="Proteomes" id="UP000294813"/>
    </source>
</evidence>
<feature type="compositionally biased region" description="Polar residues" evidence="1">
    <location>
        <begin position="50"/>
        <end position="63"/>
    </location>
</feature>
<dbReference type="InterPro" id="IPR050248">
    <property type="entry name" value="Polysacc_deacetylase_ArnD"/>
</dbReference>
<dbReference type="InterPro" id="IPR014235">
    <property type="entry name" value="Spore_PdaA"/>
</dbReference>
<dbReference type="PANTHER" id="PTHR10587:SF78">
    <property type="entry name" value="PEPTIDOGLYCAN-N-ACETYLMURAMIC ACID DEACETYLASE PDAA"/>
    <property type="match status" value="1"/>
</dbReference>
<accession>A0A4R2RKY8</accession>
<organism evidence="4 5">
    <name type="scientific">Heliophilum fasciatum</name>
    <dbReference type="NCBI Taxonomy" id="35700"/>
    <lineage>
        <taxon>Bacteria</taxon>
        <taxon>Bacillati</taxon>
        <taxon>Bacillota</taxon>
        <taxon>Clostridia</taxon>
        <taxon>Eubacteriales</taxon>
        <taxon>Heliobacteriaceae</taxon>
        <taxon>Heliophilum</taxon>
    </lineage>
</organism>
<dbReference type="OrthoDB" id="9812065at2"/>
<feature type="chain" id="PRO_5038755203" evidence="2">
    <location>
        <begin position="24"/>
        <end position="332"/>
    </location>
</feature>